<reference evidence="1" key="2">
    <citation type="submission" date="2023-06" db="EMBL/GenBank/DDBJ databases">
        <authorList>
            <person name="Swenson N.G."/>
            <person name="Wegrzyn J.L."/>
            <person name="Mcevoy S.L."/>
        </authorList>
    </citation>
    <scope>NUCLEOTIDE SEQUENCE</scope>
    <source>
        <strain evidence="1">NS2018</strain>
        <tissue evidence="1">Leaf</tissue>
    </source>
</reference>
<accession>A0AA39SCZ9</accession>
<dbReference type="Proteomes" id="UP001168877">
    <property type="component" value="Unassembled WGS sequence"/>
</dbReference>
<evidence type="ECO:0000313" key="2">
    <source>
        <dbReference type="Proteomes" id="UP001168877"/>
    </source>
</evidence>
<reference evidence="1" key="1">
    <citation type="journal article" date="2022" name="Plant J.">
        <title>Strategies of tolerance reflected in two North American maple genomes.</title>
        <authorList>
            <person name="McEvoy S.L."/>
            <person name="Sezen U.U."/>
            <person name="Trouern-Trend A."/>
            <person name="McMahon S.M."/>
            <person name="Schaberg P.G."/>
            <person name="Yang J."/>
            <person name="Wegrzyn J.L."/>
            <person name="Swenson N.G."/>
        </authorList>
    </citation>
    <scope>NUCLEOTIDE SEQUENCE</scope>
    <source>
        <strain evidence="1">NS2018</strain>
    </source>
</reference>
<name>A0AA39SCZ9_ACESA</name>
<gene>
    <name evidence="1" type="ORF">LWI29_011609</name>
</gene>
<comment type="caution">
    <text evidence="1">The sequence shown here is derived from an EMBL/GenBank/DDBJ whole genome shotgun (WGS) entry which is preliminary data.</text>
</comment>
<dbReference type="EMBL" id="JAUESC010000381">
    <property type="protein sequence ID" value="KAK0589249.1"/>
    <property type="molecule type" value="Genomic_DNA"/>
</dbReference>
<keyword evidence="2" id="KW-1185">Reference proteome</keyword>
<sequence length="128" mass="13732">MIGIEVVDMEGKNRRWILEEEMAKIIKTGVAIGYNFNGKDKDKAKEVIRGKFVEKKERSNSRICFRCRMKGRFTLLLPLPHEGVIHDRPNRDQGVAFAAASSVAVASAAAAVAITSAAAAASAAAASS</sequence>
<evidence type="ECO:0000313" key="1">
    <source>
        <dbReference type="EMBL" id="KAK0589249.1"/>
    </source>
</evidence>
<protein>
    <submittedName>
        <fullName evidence="1">Uncharacterized protein</fullName>
    </submittedName>
</protein>
<dbReference type="AlphaFoldDB" id="A0AA39SCZ9"/>
<organism evidence="1 2">
    <name type="scientific">Acer saccharum</name>
    <name type="common">Sugar maple</name>
    <dbReference type="NCBI Taxonomy" id="4024"/>
    <lineage>
        <taxon>Eukaryota</taxon>
        <taxon>Viridiplantae</taxon>
        <taxon>Streptophyta</taxon>
        <taxon>Embryophyta</taxon>
        <taxon>Tracheophyta</taxon>
        <taxon>Spermatophyta</taxon>
        <taxon>Magnoliopsida</taxon>
        <taxon>eudicotyledons</taxon>
        <taxon>Gunneridae</taxon>
        <taxon>Pentapetalae</taxon>
        <taxon>rosids</taxon>
        <taxon>malvids</taxon>
        <taxon>Sapindales</taxon>
        <taxon>Sapindaceae</taxon>
        <taxon>Hippocastanoideae</taxon>
        <taxon>Acereae</taxon>
        <taxon>Acer</taxon>
    </lineage>
</organism>
<proteinExistence type="predicted"/>